<dbReference type="InterPro" id="IPR018488">
    <property type="entry name" value="cNMP-bd_CS"/>
</dbReference>
<dbReference type="Pfam" id="PF00027">
    <property type="entry name" value="cNMP_binding"/>
    <property type="match status" value="1"/>
</dbReference>
<dbReference type="SUPFAM" id="SSF51206">
    <property type="entry name" value="cAMP-binding domain-like"/>
    <property type="match status" value="1"/>
</dbReference>
<sequence length="447" mass="50108">MKTPEYLGRYKVGKMIGHGGMGLIYSAKDDLIGREVAIKIIDTSDKSRSKNLAKVIQRQFEQEMRISGQLSNHNVVTIYDAGSEDSFHYLVMELLDGTTIDKMLHDGGPGPEMRQKLEILIQIGQALHYAHQRGIVHRDIKPSNIMALNNGQVKIMDFGVAYAVDKSDIELKEEQLNIVGGTPYYMAPEQINRSKVDAKSDLFSLGVVAYEFLTGKRPFMAKNRTSLYEKILGADPTPIKELVPDIPDSIASTITVCLNKDPDQRLASCQAFADQLDEILNESFLVSEGETITQETINILKRYRESFAFFYDLNNSQIYKLLQVCQTHNYKKGDTIFKEGSVARNMYLIISGRVKISRKHAQNDSVVILFLKQGDVFGEMGIVDGGPRSASVIAETDCKVLSLHQVSLLRCDEATTGKIYRNLATILSTKLRITAERFDDFSERSSI</sequence>
<accession>A0A3B1C1U4</accession>
<dbReference type="SMART" id="SM00100">
    <property type="entry name" value="cNMP"/>
    <property type="match status" value="1"/>
</dbReference>
<dbReference type="GO" id="GO:0005524">
    <property type="term" value="F:ATP binding"/>
    <property type="evidence" value="ECO:0007669"/>
    <property type="project" value="UniProtKB-KW"/>
</dbReference>
<dbReference type="Pfam" id="PF00069">
    <property type="entry name" value="Pkinase"/>
    <property type="match status" value="1"/>
</dbReference>
<dbReference type="InterPro" id="IPR018490">
    <property type="entry name" value="cNMP-bd_dom_sf"/>
</dbReference>
<organism evidence="8">
    <name type="scientific">hydrothermal vent metagenome</name>
    <dbReference type="NCBI Taxonomy" id="652676"/>
    <lineage>
        <taxon>unclassified sequences</taxon>
        <taxon>metagenomes</taxon>
        <taxon>ecological metagenomes</taxon>
    </lineage>
</organism>
<dbReference type="CDD" id="cd00038">
    <property type="entry name" value="CAP_ED"/>
    <property type="match status" value="1"/>
</dbReference>
<dbReference type="PROSITE" id="PS50042">
    <property type="entry name" value="CNMP_BINDING_3"/>
    <property type="match status" value="1"/>
</dbReference>
<dbReference type="PROSITE" id="PS00107">
    <property type="entry name" value="PROTEIN_KINASE_ATP"/>
    <property type="match status" value="1"/>
</dbReference>
<dbReference type="FunFam" id="1.10.510.10:FF:000021">
    <property type="entry name" value="Serine/threonine protein kinase"/>
    <property type="match status" value="1"/>
</dbReference>
<dbReference type="InterPro" id="IPR014710">
    <property type="entry name" value="RmlC-like_jellyroll"/>
</dbReference>
<dbReference type="InterPro" id="IPR011009">
    <property type="entry name" value="Kinase-like_dom_sf"/>
</dbReference>
<dbReference type="InterPro" id="IPR017441">
    <property type="entry name" value="Protein_kinase_ATP_BS"/>
</dbReference>
<evidence type="ECO:0000259" key="6">
    <source>
        <dbReference type="PROSITE" id="PS50011"/>
    </source>
</evidence>
<evidence type="ECO:0000256" key="4">
    <source>
        <dbReference type="ARBA" id="ARBA00022777"/>
    </source>
</evidence>
<dbReference type="PANTHER" id="PTHR24345:SF91">
    <property type="entry name" value="SERINE_THREONINE-PROTEIN KINASE PLK4"/>
    <property type="match status" value="1"/>
</dbReference>
<dbReference type="AlphaFoldDB" id="A0A3B1C1U4"/>
<gene>
    <name evidence="8" type="ORF">MNBD_NITROSPINAE03-4</name>
</gene>
<dbReference type="PROSITE" id="PS00889">
    <property type="entry name" value="CNMP_BINDING_2"/>
    <property type="match status" value="1"/>
</dbReference>
<proteinExistence type="predicted"/>
<dbReference type="EMBL" id="UOGB01000069">
    <property type="protein sequence ID" value="VAX16850.1"/>
    <property type="molecule type" value="Genomic_DNA"/>
</dbReference>
<feature type="domain" description="Protein kinase" evidence="6">
    <location>
        <begin position="10"/>
        <end position="285"/>
    </location>
</feature>
<dbReference type="GO" id="GO:0005634">
    <property type="term" value="C:nucleus"/>
    <property type="evidence" value="ECO:0007669"/>
    <property type="project" value="TreeGrafter"/>
</dbReference>
<evidence type="ECO:0000313" key="8">
    <source>
        <dbReference type="EMBL" id="VAX16850.1"/>
    </source>
</evidence>
<name>A0A3B1C1U4_9ZZZZ</name>
<dbReference type="InterPro" id="IPR000595">
    <property type="entry name" value="cNMP-bd_dom"/>
</dbReference>
<keyword evidence="1" id="KW-0723">Serine/threonine-protein kinase</keyword>
<feature type="domain" description="Cyclic nucleotide-binding" evidence="7">
    <location>
        <begin position="309"/>
        <end position="410"/>
    </location>
</feature>
<keyword evidence="2" id="KW-0808">Transferase</keyword>
<dbReference type="CDD" id="cd14014">
    <property type="entry name" value="STKc_PknB_like"/>
    <property type="match status" value="1"/>
</dbReference>
<dbReference type="PROSITE" id="PS50011">
    <property type="entry name" value="PROTEIN_KINASE_DOM"/>
    <property type="match status" value="1"/>
</dbReference>
<evidence type="ECO:0000259" key="7">
    <source>
        <dbReference type="PROSITE" id="PS50042"/>
    </source>
</evidence>
<dbReference type="InterPro" id="IPR000719">
    <property type="entry name" value="Prot_kinase_dom"/>
</dbReference>
<protein>
    <recommendedName>
        <fullName evidence="9">Serine/threonine protein kinase</fullName>
    </recommendedName>
</protein>
<keyword evidence="4" id="KW-0418">Kinase</keyword>
<evidence type="ECO:0000256" key="1">
    <source>
        <dbReference type="ARBA" id="ARBA00022527"/>
    </source>
</evidence>
<dbReference type="SMART" id="SM00220">
    <property type="entry name" value="S_TKc"/>
    <property type="match status" value="1"/>
</dbReference>
<keyword evidence="5" id="KW-0067">ATP-binding</keyword>
<reference evidence="8" key="1">
    <citation type="submission" date="2018-06" db="EMBL/GenBank/DDBJ databases">
        <authorList>
            <person name="Zhirakovskaya E."/>
        </authorList>
    </citation>
    <scope>NUCLEOTIDE SEQUENCE</scope>
</reference>
<dbReference type="PANTHER" id="PTHR24345">
    <property type="entry name" value="SERINE/THREONINE-PROTEIN KINASE PLK"/>
    <property type="match status" value="1"/>
</dbReference>
<evidence type="ECO:0000256" key="5">
    <source>
        <dbReference type="ARBA" id="ARBA00022840"/>
    </source>
</evidence>
<dbReference type="Gene3D" id="2.60.120.10">
    <property type="entry name" value="Jelly Rolls"/>
    <property type="match status" value="1"/>
</dbReference>
<evidence type="ECO:0000256" key="2">
    <source>
        <dbReference type="ARBA" id="ARBA00022679"/>
    </source>
</evidence>
<dbReference type="GO" id="GO:0004674">
    <property type="term" value="F:protein serine/threonine kinase activity"/>
    <property type="evidence" value="ECO:0007669"/>
    <property type="project" value="UniProtKB-KW"/>
</dbReference>
<evidence type="ECO:0008006" key="9">
    <source>
        <dbReference type="Google" id="ProtNLM"/>
    </source>
</evidence>
<keyword evidence="3" id="KW-0547">Nucleotide-binding</keyword>
<dbReference type="SUPFAM" id="SSF56112">
    <property type="entry name" value="Protein kinase-like (PK-like)"/>
    <property type="match status" value="1"/>
</dbReference>
<dbReference type="Gene3D" id="1.10.510.10">
    <property type="entry name" value="Transferase(Phosphotransferase) domain 1"/>
    <property type="match status" value="1"/>
</dbReference>
<dbReference type="Gene3D" id="3.30.200.20">
    <property type="entry name" value="Phosphorylase Kinase, domain 1"/>
    <property type="match status" value="1"/>
</dbReference>
<evidence type="ECO:0000256" key="3">
    <source>
        <dbReference type="ARBA" id="ARBA00022741"/>
    </source>
</evidence>